<dbReference type="STRING" id="97972.A0A2V1DY32"/>
<dbReference type="PANTHER" id="PTHR42791:SF14">
    <property type="entry name" value="N-ACETYLTRANSFERASE DOMAIN-CONTAINING PROTEIN"/>
    <property type="match status" value="1"/>
</dbReference>
<dbReference type="Pfam" id="PF13508">
    <property type="entry name" value="Acetyltransf_7"/>
    <property type="match status" value="1"/>
</dbReference>
<sequence length="226" mass="25841">MSNNNNLEVSLLTPEEADRYMRIRHGAFKSDINKVFYLNAPQSEPAQSSLDIFTASVIDGIKNKGIIFTKCVDKSTSTIIAGSRWTYHKPSDPTATTRTPQDLDNDYTTPDPYPESNLEVWNAFFDLFHATKREVMGLKRFWKLDTLVTDPAHHRRGAGRLLLEEGLRRVDEEGVECYLESSQVGRPLYEKFGFEPVKDISLDLRRWGGDEEIVWTIMRRPAKGQA</sequence>
<gene>
    <name evidence="3" type="ORF">DM02DRAFT_613468</name>
</gene>
<dbReference type="InterPro" id="IPR052523">
    <property type="entry name" value="Trichothecene_AcTrans"/>
</dbReference>
<dbReference type="Gene3D" id="3.40.630.30">
    <property type="match status" value="1"/>
</dbReference>
<feature type="domain" description="N-acetyltransferase" evidence="2">
    <location>
        <begin position="86"/>
        <end position="223"/>
    </location>
</feature>
<feature type="region of interest" description="Disordered" evidence="1">
    <location>
        <begin position="89"/>
        <end position="108"/>
    </location>
</feature>
<feature type="compositionally biased region" description="Polar residues" evidence="1">
    <location>
        <begin position="93"/>
        <end position="108"/>
    </location>
</feature>
<dbReference type="EMBL" id="KZ805353">
    <property type="protein sequence ID" value="PVI01770.1"/>
    <property type="molecule type" value="Genomic_DNA"/>
</dbReference>
<keyword evidence="4" id="KW-1185">Reference proteome</keyword>
<reference evidence="3 4" key="1">
    <citation type="journal article" date="2018" name="Sci. Rep.">
        <title>Comparative genomics provides insights into the lifestyle and reveals functional heterogeneity of dark septate endophytic fungi.</title>
        <authorList>
            <person name="Knapp D.G."/>
            <person name="Nemeth J.B."/>
            <person name="Barry K."/>
            <person name="Hainaut M."/>
            <person name="Henrissat B."/>
            <person name="Johnson J."/>
            <person name="Kuo A."/>
            <person name="Lim J.H.P."/>
            <person name="Lipzen A."/>
            <person name="Nolan M."/>
            <person name="Ohm R.A."/>
            <person name="Tamas L."/>
            <person name="Grigoriev I.V."/>
            <person name="Spatafora J.W."/>
            <person name="Nagy L.G."/>
            <person name="Kovacs G.M."/>
        </authorList>
    </citation>
    <scope>NUCLEOTIDE SEQUENCE [LARGE SCALE GENOMIC DNA]</scope>
    <source>
        <strain evidence="3 4">DSE2036</strain>
    </source>
</reference>
<keyword evidence="3" id="KW-0012">Acyltransferase</keyword>
<evidence type="ECO:0000313" key="4">
    <source>
        <dbReference type="Proteomes" id="UP000244855"/>
    </source>
</evidence>
<keyword evidence="3" id="KW-0808">Transferase</keyword>
<dbReference type="PANTHER" id="PTHR42791">
    <property type="entry name" value="GNAT FAMILY ACETYLTRANSFERASE"/>
    <property type="match status" value="1"/>
</dbReference>
<organism evidence="3 4">
    <name type="scientific">Periconia macrospinosa</name>
    <dbReference type="NCBI Taxonomy" id="97972"/>
    <lineage>
        <taxon>Eukaryota</taxon>
        <taxon>Fungi</taxon>
        <taxon>Dikarya</taxon>
        <taxon>Ascomycota</taxon>
        <taxon>Pezizomycotina</taxon>
        <taxon>Dothideomycetes</taxon>
        <taxon>Pleosporomycetidae</taxon>
        <taxon>Pleosporales</taxon>
        <taxon>Massarineae</taxon>
        <taxon>Periconiaceae</taxon>
        <taxon>Periconia</taxon>
    </lineage>
</organism>
<dbReference type="OrthoDB" id="2115692at2759"/>
<protein>
    <submittedName>
        <fullName evidence="3">Acyl-CoA N-acyltransferase</fullName>
    </submittedName>
</protein>
<evidence type="ECO:0000256" key="1">
    <source>
        <dbReference type="SAM" id="MobiDB-lite"/>
    </source>
</evidence>
<dbReference type="PROSITE" id="PS51186">
    <property type="entry name" value="GNAT"/>
    <property type="match status" value="1"/>
</dbReference>
<evidence type="ECO:0000259" key="2">
    <source>
        <dbReference type="PROSITE" id="PS51186"/>
    </source>
</evidence>
<accession>A0A2V1DY32</accession>
<dbReference type="InterPro" id="IPR000182">
    <property type="entry name" value="GNAT_dom"/>
</dbReference>
<dbReference type="AlphaFoldDB" id="A0A2V1DY32"/>
<proteinExistence type="predicted"/>
<name>A0A2V1DY32_9PLEO</name>
<dbReference type="GO" id="GO:0016747">
    <property type="term" value="F:acyltransferase activity, transferring groups other than amino-acyl groups"/>
    <property type="evidence" value="ECO:0007669"/>
    <property type="project" value="InterPro"/>
</dbReference>
<dbReference type="InterPro" id="IPR016181">
    <property type="entry name" value="Acyl_CoA_acyltransferase"/>
</dbReference>
<dbReference type="CDD" id="cd04301">
    <property type="entry name" value="NAT_SF"/>
    <property type="match status" value="1"/>
</dbReference>
<dbReference type="Proteomes" id="UP000244855">
    <property type="component" value="Unassembled WGS sequence"/>
</dbReference>
<dbReference type="SUPFAM" id="SSF55729">
    <property type="entry name" value="Acyl-CoA N-acyltransferases (Nat)"/>
    <property type="match status" value="1"/>
</dbReference>
<evidence type="ECO:0000313" key="3">
    <source>
        <dbReference type="EMBL" id="PVI01770.1"/>
    </source>
</evidence>